<keyword evidence="1" id="KW-0472">Membrane</keyword>
<dbReference type="PANTHER" id="PTHR34219:SF6">
    <property type="entry name" value="BLR3280 PROTEIN"/>
    <property type="match status" value="1"/>
</dbReference>
<evidence type="ECO:0008006" key="4">
    <source>
        <dbReference type="Google" id="ProtNLM"/>
    </source>
</evidence>
<feature type="transmembrane region" description="Helical" evidence="1">
    <location>
        <begin position="423"/>
        <end position="444"/>
    </location>
</feature>
<dbReference type="AlphaFoldDB" id="A0A9X1DAV4"/>
<organism evidence="2 3">
    <name type="scientific">Sphingobium nicotianae</name>
    <dbReference type="NCBI Taxonomy" id="2782607"/>
    <lineage>
        <taxon>Bacteria</taxon>
        <taxon>Pseudomonadati</taxon>
        <taxon>Pseudomonadota</taxon>
        <taxon>Alphaproteobacteria</taxon>
        <taxon>Sphingomonadales</taxon>
        <taxon>Sphingomonadaceae</taxon>
        <taxon>Sphingobium</taxon>
    </lineage>
</organism>
<gene>
    <name evidence="2" type="ORF">KK488_06800</name>
</gene>
<evidence type="ECO:0000313" key="2">
    <source>
        <dbReference type="EMBL" id="MBT2186655.1"/>
    </source>
</evidence>
<feature type="transmembrane region" description="Helical" evidence="1">
    <location>
        <begin position="181"/>
        <end position="202"/>
    </location>
</feature>
<dbReference type="EMBL" id="JAHGAW010000004">
    <property type="protein sequence ID" value="MBT2186655.1"/>
    <property type="molecule type" value="Genomic_DNA"/>
</dbReference>
<accession>A0A9X1DAV4</accession>
<evidence type="ECO:0000256" key="1">
    <source>
        <dbReference type="SAM" id="Phobius"/>
    </source>
</evidence>
<feature type="transmembrane region" description="Helical" evidence="1">
    <location>
        <begin position="223"/>
        <end position="246"/>
    </location>
</feature>
<comment type="caution">
    <text evidence="2">The sequence shown here is derived from an EMBL/GenBank/DDBJ whole genome shotgun (WGS) entry which is preliminary data.</text>
</comment>
<sequence length="452" mass="50519">MWFASGLVMIYVPYPSLSRAERLAHVQPIDWRRVTLMPPTGPNGPPRALALEMRDAVPVWRIEHADGERETLAAAPGTLPPPVTAAYAARVASRFGGAPVGRVERIERDQWTVAGGFDRHRPLWKAALADRAGTELYVSASTGGVVQSTTRTARFWNWLGSVPHWIYPTILRQDNAAWRGVVMWVSGPCIAAAITGIWIGILRTRIGKRRFKGGRMVPYHGWMLWHHVAGLVGGLFLLTWIFSGWLSVDPGRLFTSPDPDPQAEAQYVAGAQLPAIDLVRLGQVGTGARLVEVSAFAGQALVALSDGEGKRRILSATTLAPARADRTVIEQAARRLVPDGRLVRSDLLTAPDLYWYGLGDLPALPMLRLQFDDPARTWLHIDPATGALYERLDARRRAYRWCYDMLHKWDLNALMLHRPLWDLWLWTFSILGLVTSISGVWIGWKRLVHRPR</sequence>
<keyword evidence="1" id="KW-1133">Transmembrane helix</keyword>
<name>A0A9X1DAV4_9SPHN</name>
<reference evidence="2" key="1">
    <citation type="submission" date="2021-05" db="EMBL/GenBank/DDBJ databases">
        <title>Genome of Sphingobium sp. strain.</title>
        <authorList>
            <person name="Fan R."/>
        </authorList>
    </citation>
    <scope>NUCLEOTIDE SEQUENCE</scope>
    <source>
        <strain evidence="2">H33</strain>
    </source>
</reference>
<keyword evidence="1" id="KW-0812">Transmembrane</keyword>
<dbReference type="InterPro" id="IPR005625">
    <property type="entry name" value="PepSY-ass_TM"/>
</dbReference>
<protein>
    <recommendedName>
        <fullName evidence="4">PepSY domain-containing protein</fullName>
    </recommendedName>
</protein>
<dbReference type="PANTHER" id="PTHR34219">
    <property type="entry name" value="IRON-REGULATED INNER MEMBRANE PROTEIN-RELATED"/>
    <property type="match status" value="1"/>
</dbReference>
<dbReference type="Proteomes" id="UP001138757">
    <property type="component" value="Unassembled WGS sequence"/>
</dbReference>
<keyword evidence="3" id="KW-1185">Reference proteome</keyword>
<proteinExistence type="predicted"/>
<evidence type="ECO:0000313" key="3">
    <source>
        <dbReference type="Proteomes" id="UP001138757"/>
    </source>
</evidence>